<evidence type="ECO:0000259" key="2">
    <source>
        <dbReference type="Pfam" id="PF25597"/>
    </source>
</evidence>
<dbReference type="InterPro" id="IPR057670">
    <property type="entry name" value="SH3_retrovirus"/>
</dbReference>
<feature type="domain" description="Retrotransposon Copia-like N-terminal" evidence="1">
    <location>
        <begin position="30"/>
        <end position="77"/>
    </location>
</feature>
<reference evidence="3" key="1">
    <citation type="submission" date="2020-06" db="EMBL/GenBank/DDBJ databases">
        <authorList>
            <person name="Li T."/>
            <person name="Hu X."/>
            <person name="Zhang T."/>
            <person name="Song X."/>
            <person name="Zhang H."/>
            <person name="Dai N."/>
            <person name="Sheng W."/>
            <person name="Hou X."/>
            <person name="Wei L."/>
        </authorList>
    </citation>
    <scope>NUCLEOTIDE SEQUENCE</scope>
    <source>
        <strain evidence="3">G02</strain>
        <tissue evidence="3">Leaf</tissue>
    </source>
</reference>
<dbReference type="EMBL" id="JACGWJ010000032">
    <property type="protein sequence ID" value="KAL0297760.1"/>
    <property type="molecule type" value="Genomic_DNA"/>
</dbReference>
<dbReference type="PANTHER" id="PTHR37610:SF40">
    <property type="entry name" value="OS01G0909600 PROTEIN"/>
    <property type="match status" value="1"/>
</dbReference>
<reference evidence="3" key="2">
    <citation type="journal article" date="2024" name="Plant">
        <title>Genomic evolution and insights into agronomic trait innovations of Sesamum species.</title>
        <authorList>
            <person name="Miao H."/>
            <person name="Wang L."/>
            <person name="Qu L."/>
            <person name="Liu H."/>
            <person name="Sun Y."/>
            <person name="Le M."/>
            <person name="Wang Q."/>
            <person name="Wei S."/>
            <person name="Zheng Y."/>
            <person name="Lin W."/>
            <person name="Duan Y."/>
            <person name="Cao H."/>
            <person name="Xiong S."/>
            <person name="Wang X."/>
            <person name="Wei L."/>
            <person name="Li C."/>
            <person name="Ma Q."/>
            <person name="Ju M."/>
            <person name="Zhao R."/>
            <person name="Li G."/>
            <person name="Mu C."/>
            <person name="Tian Q."/>
            <person name="Mei H."/>
            <person name="Zhang T."/>
            <person name="Gao T."/>
            <person name="Zhang H."/>
        </authorList>
    </citation>
    <scope>NUCLEOTIDE SEQUENCE</scope>
    <source>
        <strain evidence="3">G02</strain>
    </source>
</reference>
<accession>A0AAW2JVN7</accession>
<name>A0AAW2JVN7_SESRA</name>
<dbReference type="PANTHER" id="PTHR37610">
    <property type="entry name" value="CCHC-TYPE DOMAIN-CONTAINING PROTEIN"/>
    <property type="match status" value="1"/>
</dbReference>
<gene>
    <name evidence="3" type="ORF">Sradi_6828100</name>
</gene>
<proteinExistence type="predicted"/>
<dbReference type="InterPro" id="IPR029472">
    <property type="entry name" value="Copia-like_N"/>
</dbReference>
<evidence type="ECO:0008006" key="4">
    <source>
        <dbReference type="Google" id="ProtNLM"/>
    </source>
</evidence>
<protein>
    <recommendedName>
        <fullName evidence="4">Retrotransposon Copia-like N-terminal domain-containing protein</fullName>
    </recommendedName>
</protein>
<comment type="caution">
    <text evidence="3">The sequence shown here is derived from an EMBL/GenBank/DDBJ whole genome shotgun (WGS) entry which is preliminary data.</text>
</comment>
<evidence type="ECO:0000313" key="3">
    <source>
        <dbReference type="EMBL" id="KAL0297760.1"/>
    </source>
</evidence>
<sequence>MNEAAAAAGLDARSTSGASAVQESDDLKIHTSDFPGMVLVSTPLVRNNYLLWSRSIKVALTAKMKMSFIDGTYLKPAGNSEECKQWIRTDSMVFSWIMNSISKDIAKAFSYAKSARSLWLQLEARFGQANGPMIYNLQREIASISQGNMDIVSYFTKIAMLWDELECVDPTPECSCSSQRTMADKVASTQLMQFLMGLNDSFDAIRSQILVMDPLPSVDKAYSLVLRVESQRQSSINIQDVNNNAAMTVRGTDFKRETGGKAFQQKKQYTDKKNLYCTHCTRSGHSKESCFKLHGYPEWFKDLSDKRKRYGSDARALNAFISDSAVVPQQEETTQTLSVMMSELLQMMKGKTQSDQAQVNYAKMGEFAGTYFNYTTEFLGPNSWIIDSGATAHMCANLKLMNRLKPYIAESSVALPDGTRNMSHTRKMPTFSSEPWDIASQDMCLLSTTEWSSGEKTQTPTASGTGLNVSGMSSFTILDRSILTATYIINRLPTSVLRWKTPYEVLYNRSVDYSMVRTFGCLAFATNVLPQKSKFTKRAYRCIFVGYAFGQKGYKLFDLDDKVLFVSRDVVFHEGIFPYKNTPDSRNEFPFPVAVRDEDSTSNQTTSAPIHDSAPINSVDSPHHSSLHNFNPLPEDNSLCTCIKKIL</sequence>
<organism evidence="3">
    <name type="scientific">Sesamum radiatum</name>
    <name type="common">Black benniseed</name>
    <dbReference type="NCBI Taxonomy" id="300843"/>
    <lineage>
        <taxon>Eukaryota</taxon>
        <taxon>Viridiplantae</taxon>
        <taxon>Streptophyta</taxon>
        <taxon>Embryophyta</taxon>
        <taxon>Tracheophyta</taxon>
        <taxon>Spermatophyta</taxon>
        <taxon>Magnoliopsida</taxon>
        <taxon>eudicotyledons</taxon>
        <taxon>Gunneridae</taxon>
        <taxon>Pentapetalae</taxon>
        <taxon>asterids</taxon>
        <taxon>lamiids</taxon>
        <taxon>Lamiales</taxon>
        <taxon>Pedaliaceae</taxon>
        <taxon>Sesamum</taxon>
    </lineage>
</organism>
<feature type="domain" description="Retroviral polymerase SH3-like" evidence="2">
    <location>
        <begin position="521"/>
        <end position="583"/>
    </location>
</feature>
<dbReference type="AlphaFoldDB" id="A0AAW2JVN7"/>
<dbReference type="Pfam" id="PF25597">
    <property type="entry name" value="SH3_retrovirus"/>
    <property type="match status" value="1"/>
</dbReference>
<evidence type="ECO:0000259" key="1">
    <source>
        <dbReference type="Pfam" id="PF14244"/>
    </source>
</evidence>
<dbReference type="Pfam" id="PF14244">
    <property type="entry name" value="Retrotran_gag_3"/>
    <property type="match status" value="1"/>
</dbReference>